<accession>A0ACC3ANM4</accession>
<dbReference type="Proteomes" id="UP001177260">
    <property type="component" value="Unassembled WGS sequence"/>
</dbReference>
<evidence type="ECO:0000313" key="2">
    <source>
        <dbReference type="Proteomes" id="UP001177260"/>
    </source>
</evidence>
<comment type="caution">
    <text evidence="1">The sequence shown here is derived from an EMBL/GenBank/DDBJ whole genome shotgun (WGS) entry which is preliminary data.</text>
</comment>
<keyword evidence="2" id="KW-1185">Reference proteome</keyword>
<sequence>MNPYPTLPPIHHLPILSPSPSPSPSSSSLLSLPHTYSNSSSSRSQSQSQYPPAYMPSSYHHQQTFTPARTEELKTTLEQAKLDQRRQEYALLRDALRRGVPYSAIPGLLASRDSSVRKRIGPDGYGLGGEDVYQGGKETGSRLGSAHDSSKVHELGQGQGQADIPAPTDAHPTPPSKRRLDLDDSFLNRAYKRRRPWTGATRGRSAQGGDRTQRITFHHYVPGGGK</sequence>
<reference evidence="1 2" key="1">
    <citation type="journal article" date="2023" name="ACS Omega">
        <title>Identification of the Neoaspergillic Acid Biosynthesis Gene Cluster by Establishing an In Vitro CRISPR-Ribonucleoprotein Genetic System in Aspergillus melleus.</title>
        <authorList>
            <person name="Yuan B."/>
            <person name="Grau M.F."/>
            <person name="Murata R.M."/>
            <person name="Torok T."/>
            <person name="Venkateswaran K."/>
            <person name="Stajich J.E."/>
            <person name="Wang C.C.C."/>
        </authorList>
    </citation>
    <scope>NUCLEOTIDE SEQUENCE [LARGE SCALE GENOMIC DNA]</scope>
    <source>
        <strain evidence="1 2">IMV 1140</strain>
    </source>
</reference>
<gene>
    <name evidence="1" type="ORF">N8T08_001149</name>
</gene>
<protein>
    <submittedName>
        <fullName evidence="1">Uncharacterized protein</fullName>
    </submittedName>
</protein>
<organism evidence="1 2">
    <name type="scientific">Aspergillus melleus</name>
    <dbReference type="NCBI Taxonomy" id="138277"/>
    <lineage>
        <taxon>Eukaryota</taxon>
        <taxon>Fungi</taxon>
        <taxon>Dikarya</taxon>
        <taxon>Ascomycota</taxon>
        <taxon>Pezizomycotina</taxon>
        <taxon>Eurotiomycetes</taxon>
        <taxon>Eurotiomycetidae</taxon>
        <taxon>Eurotiales</taxon>
        <taxon>Aspergillaceae</taxon>
        <taxon>Aspergillus</taxon>
        <taxon>Aspergillus subgen. Circumdati</taxon>
    </lineage>
</organism>
<dbReference type="EMBL" id="JAOPJF010000113">
    <property type="protein sequence ID" value="KAK1139219.1"/>
    <property type="molecule type" value="Genomic_DNA"/>
</dbReference>
<evidence type="ECO:0000313" key="1">
    <source>
        <dbReference type="EMBL" id="KAK1139219.1"/>
    </source>
</evidence>
<proteinExistence type="predicted"/>
<name>A0ACC3ANM4_9EURO</name>